<comment type="catalytic activity">
    <reaction evidence="12">
        <text>Preferential cleavage: (Ac)2-L-Lys-D-Ala-|-D-Ala. Also transpeptidation of peptidyl-alanyl moieties that are N-acyl substituents of D-alanine.</text>
        <dbReference type="EC" id="3.4.16.4"/>
    </reaction>
</comment>
<dbReference type="eggNOG" id="COG1686">
    <property type="taxonomic scope" value="Bacteria"/>
</dbReference>
<dbReference type="InterPro" id="IPR001967">
    <property type="entry name" value="Peptidase_S11_N"/>
</dbReference>
<dbReference type="InterPro" id="IPR037167">
    <property type="entry name" value="Peptidase_S11_C_sf"/>
</dbReference>
<feature type="active site" description="Acyl-ester intermediate" evidence="13">
    <location>
        <position position="62"/>
    </location>
</feature>
<dbReference type="STRING" id="457570.Nther_1212"/>
<keyword evidence="10" id="KW-0573">Peptidoglycan synthesis</keyword>
<dbReference type="PANTHER" id="PTHR21581">
    <property type="entry name" value="D-ALANYL-D-ALANINE CARBOXYPEPTIDASE"/>
    <property type="match status" value="1"/>
</dbReference>
<dbReference type="GO" id="GO:0006508">
    <property type="term" value="P:proteolysis"/>
    <property type="evidence" value="ECO:0007669"/>
    <property type="project" value="UniProtKB-KW"/>
</dbReference>
<comment type="function">
    <text evidence="1">Removes C-terminal D-alanyl residues from sugar-peptide cell wall precursors.</text>
</comment>
<dbReference type="GO" id="GO:0009002">
    <property type="term" value="F:serine-type D-Ala-D-Ala carboxypeptidase activity"/>
    <property type="evidence" value="ECO:0007669"/>
    <property type="project" value="UniProtKB-EC"/>
</dbReference>
<dbReference type="SUPFAM" id="SSF69189">
    <property type="entry name" value="Penicillin-binding protein associated domain"/>
    <property type="match status" value="1"/>
</dbReference>
<dbReference type="HOGENOM" id="CLU_027070_8_0_9"/>
<reference evidence="17 18" key="2">
    <citation type="journal article" date="2011" name="J. Bacteriol.">
        <title>Complete genome sequence of the anaerobic, halophilic alkalithermophile Natranaerobius thermophilus JW/NM-WN-LF.</title>
        <authorList>
            <person name="Zhao B."/>
            <person name="Mesbah N.M."/>
            <person name="Dalin E."/>
            <person name="Goodwin L."/>
            <person name="Nolan M."/>
            <person name="Pitluck S."/>
            <person name="Chertkov O."/>
            <person name="Brettin T.S."/>
            <person name="Han J."/>
            <person name="Larimer F.W."/>
            <person name="Land M.L."/>
            <person name="Hauser L."/>
            <person name="Kyrpides N."/>
            <person name="Wiegel J."/>
        </authorList>
    </citation>
    <scope>NUCLEOTIDE SEQUENCE [LARGE SCALE GENOMIC DNA]</scope>
    <source>
        <strain evidence="18">ATCC BAA-1301 / DSM 18059 / JW/NM-WN-LF</strain>
    </source>
</reference>
<dbReference type="Pfam" id="PF00768">
    <property type="entry name" value="Peptidase_S11"/>
    <property type="match status" value="1"/>
</dbReference>
<sequence length="408" mass="45684">MKFNNIYIIIPLLFLMIVNPLLSPSVSAEEFDFDAESVILIEAETGRTIYENNAEKSWPPASLTKVMTLVIGLEALNEGELELEETTRVSAKANQTGGSQMFLRENQEVTIEDLLTGIAVVSANDGCVALAEHMEGSVNNFVNRMNEKAEEIGLENTNFKDPHGLASDGQYMNARDVARLSQYAVNETPKILELESITGFQFNIESTQYNRNLMLPDHPQTTRYSYEGTDGLKTGQIEEAGYNFVGTAQRDDMRLIAVVLGAEEQTERFNITRQLFDHGFSEYQKIKLFDEGDELEQVDVKDGSERQTMAISETEANVTTKFDNDQELEFVFQPKDEELRAPIQKGEYLGELLVIEDGKEIASIPGIAQDEVEELGFFGRIARTISDAISNTFESIKDSIVDFIFGDD</sequence>
<evidence type="ECO:0000256" key="5">
    <source>
        <dbReference type="ARBA" id="ARBA00022645"/>
    </source>
</evidence>
<accession>B2A1Z0</accession>
<dbReference type="KEGG" id="nth:Nther_1212"/>
<dbReference type="InterPro" id="IPR018044">
    <property type="entry name" value="Peptidase_S11"/>
</dbReference>
<dbReference type="Proteomes" id="UP000001683">
    <property type="component" value="Chromosome"/>
</dbReference>
<evidence type="ECO:0000256" key="12">
    <source>
        <dbReference type="ARBA" id="ARBA00034000"/>
    </source>
</evidence>
<evidence type="ECO:0000313" key="17">
    <source>
        <dbReference type="EMBL" id="ACB84795.1"/>
    </source>
</evidence>
<evidence type="ECO:0000256" key="1">
    <source>
        <dbReference type="ARBA" id="ARBA00003217"/>
    </source>
</evidence>
<evidence type="ECO:0000256" key="10">
    <source>
        <dbReference type="ARBA" id="ARBA00022984"/>
    </source>
</evidence>
<evidence type="ECO:0000256" key="6">
    <source>
        <dbReference type="ARBA" id="ARBA00022670"/>
    </source>
</evidence>
<protein>
    <recommendedName>
        <fullName evidence="4">serine-type D-Ala-D-Ala carboxypeptidase</fullName>
        <ecNumber evidence="4">3.4.16.4</ecNumber>
    </recommendedName>
</protein>
<feature type="active site" evidence="13">
    <location>
        <position position="122"/>
    </location>
</feature>
<keyword evidence="7" id="KW-0732">Signal</keyword>
<keyword evidence="11" id="KW-0961">Cell wall biogenesis/degradation</keyword>
<evidence type="ECO:0000256" key="8">
    <source>
        <dbReference type="ARBA" id="ARBA00022801"/>
    </source>
</evidence>
<gene>
    <name evidence="17" type="ordered locus">Nther_1212</name>
</gene>
<reference evidence="17 18" key="1">
    <citation type="submission" date="2008-04" db="EMBL/GenBank/DDBJ databases">
        <title>Complete sequence of chromosome of Natranaerobius thermophilus JW/NM-WN-LF.</title>
        <authorList>
            <consortium name="US DOE Joint Genome Institute"/>
            <person name="Copeland A."/>
            <person name="Lucas S."/>
            <person name="Lapidus A."/>
            <person name="Glavina del Rio T."/>
            <person name="Dalin E."/>
            <person name="Tice H."/>
            <person name="Bruce D."/>
            <person name="Goodwin L."/>
            <person name="Pitluck S."/>
            <person name="Chertkov O."/>
            <person name="Brettin T."/>
            <person name="Detter J.C."/>
            <person name="Han C."/>
            <person name="Kuske C.R."/>
            <person name="Schmutz J."/>
            <person name="Larimer F."/>
            <person name="Land M."/>
            <person name="Hauser L."/>
            <person name="Kyrpides N."/>
            <person name="Lykidis A."/>
            <person name="Mesbah N.M."/>
            <person name="Wiegel J."/>
        </authorList>
    </citation>
    <scope>NUCLEOTIDE SEQUENCE [LARGE SCALE GENOMIC DNA]</scope>
    <source>
        <strain evidence="18">ATCC BAA-1301 / DSM 18059 / JW/NM-WN-LF</strain>
    </source>
</reference>
<keyword evidence="9" id="KW-0133">Cell shape</keyword>
<dbReference type="PRINTS" id="PR00725">
    <property type="entry name" value="DADACBPTASE1"/>
</dbReference>
<dbReference type="GO" id="GO:0071555">
    <property type="term" value="P:cell wall organization"/>
    <property type="evidence" value="ECO:0007669"/>
    <property type="project" value="UniProtKB-KW"/>
</dbReference>
<keyword evidence="6" id="KW-0645">Protease</keyword>
<evidence type="ECO:0000256" key="9">
    <source>
        <dbReference type="ARBA" id="ARBA00022960"/>
    </source>
</evidence>
<dbReference type="PANTHER" id="PTHR21581:SF6">
    <property type="entry name" value="TRAFFICKING PROTEIN PARTICLE COMPLEX SUBUNIT 12"/>
    <property type="match status" value="1"/>
</dbReference>
<dbReference type="GO" id="GO:0008360">
    <property type="term" value="P:regulation of cell shape"/>
    <property type="evidence" value="ECO:0007669"/>
    <property type="project" value="UniProtKB-KW"/>
</dbReference>
<evidence type="ECO:0000256" key="11">
    <source>
        <dbReference type="ARBA" id="ARBA00023316"/>
    </source>
</evidence>
<dbReference type="Pfam" id="PF07943">
    <property type="entry name" value="PBP5_C"/>
    <property type="match status" value="1"/>
</dbReference>
<keyword evidence="5 17" id="KW-0121">Carboxypeptidase</keyword>
<dbReference type="InterPro" id="IPR012907">
    <property type="entry name" value="Peptidase_S11_C"/>
</dbReference>
<evidence type="ECO:0000259" key="16">
    <source>
        <dbReference type="SMART" id="SM00936"/>
    </source>
</evidence>
<keyword evidence="8 17" id="KW-0378">Hydrolase</keyword>
<evidence type="ECO:0000256" key="4">
    <source>
        <dbReference type="ARBA" id="ARBA00012448"/>
    </source>
</evidence>
<evidence type="ECO:0000256" key="7">
    <source>
        <dbReference type="ARBA" id="ARBA00022729"/>
    </source>
</evidence>
<keyword evidence="18" id="KW-1185">Reference proteome</keyword>
<dbReference type="InParanoid" id="B2A1Z0"/>
<dbReference type="SMART" id="SM00936">
    <property type="entry name" value="PBP5_C"/>
    <property type="match status" value="1"/>
</dbReference>
<comment type="pathway">
    <text evidence="2">Cell wall biogenesis; peptidoglycan biosynthesis.</text>
</comment>
<dbReference type="SUPFAM" id="SSF56601">
    <property type="entry name" value="beta-lactamase/transpeptidase-like"/>
    <property type="match status" value="1"/>
</dbReference>
<dbReference type="GO" id="GO:0009252">
    <property type="term" value="P:peptidoglycan biosynthetic process"/>
    <property type="evidence" value="ECO:0007669"/>
    <property type="project" value="UniProtKB-UniPathway"/>
</dbReference>
<dbReference type="RefSeq" id="WP_012447670.1">
    <property type="nucleotide sequence ID" value="NC_010718.1"/>
</dbReference>
<evidence type="ECO:0000256" key="13">
    <source>
        <dbReference type="PIRSR" id="PIRSR618044-1"/>
    </source>
</evidence>
<evidence type="ECO:0000256" key="3">
    <source>
        <dbReference type="ARBA" id="ARBA00007164"/>
    </source>
</evidence>
<name>B2A1Z0_NATTJ</name>
<evidence type="ECO:0000256" key="2">
    <source>
        <dbReference type="ARBA" id="ARBA00004752"/>
    </source>
</evidence>
<feature type="active site" description="Proton acceptor" evidence="13">
    <location>
        <position position="65"/>
    </location>
</feature>
<comment type="similarity">
    <text evidence="3 15">Belongs to the peptidase S11 family.</text>
</comment>
<dbReference type="Gene3D" id="2.60.410.10">
    <property type="entry name" value="D-Ala-D-Ala carboxypeptidase, C-terminal domain"/>
    <property type="match status" value="1"/>
</dbReference>
<dbReference type="EC" id="3.4.16.4" evidence="4"/>
<dbReference type="InterPro" id="IPR015956">
    <property type="entry name" value="Peniciliin-bd_prot_C_sf"/>
</dbReference>
<dbReference type="Gene3D" id="3.40.710.10">
    <property type="entry name" value="DD-peptidase/beta-lactamase superfamily"/>
    <property type="match status" value="1"/>
</dbReference>
<evidence type="ECO:0000256" key="14">
    <source>
        <dbReference type="PIRSR" id="PIRSR618044-2"/>
    </source>
</evidence>
<proteinExistence type="inferred from homology"/>
<dbReference type="AlphaFoldDB" id="B2A1Z0"/>
<dbReference type="EMBL" id="CP001034">
    <property type="protein sequence ID" value="ACB84795.1"/>
    <property type="molecule type" value="Genomic_DNA"/>
</dbReference>
<dbReference type="UniPathway" id="UPA00219"/>
<dbReference type="OrthoDB" id="1701915at2"/>
<evidence type="ECO:0000256" key="15">
    <source>
        <dbReference type="RuleBase" id="RU004016"/>
    </source>
</evidence>
<feature type="binding site" evidence="14">
    <location>
        <position position="233"/>
    </location>
    <ligand>
        <name>substrate</name>
    </ligand>
</feature>
<organism evidence="17 18">
    <name type="scientific">Natranaerobius thermophilus (strain ATCC BAA-1301 / DSM 18059 / JW/NM-WN-LF)</name>
    <dbReference type="NCBI Taxonomy" id="457570"/>
    <lineage>
        <taxon>Bacteria</taxon>
        <taxon>Bacillati</taxon>
        <taxon>Bacillota</taxon>
        <taxon>Clostridia</taxon>
        <taxon>Natranaerobiales</taxon>
        <taxon>Natranaerobiaceae</taxon>
        <taxon>Natranaerobius</taxon>
    </lineage>
</organism>
<feature type="domain" description="Peptidase S11 D-Ala-D-Ala carboxypeptidase A C-terminal" evidence="16">
    <location>
        <begin position="283"/>
        <end position="374"/>
    </location>
</feature>
<evidence type="ECO:0000313" key="18">
    <source>
        <dbReference type="Proteomes" id="UP000001683"/>
    </source>
</evidence>
<dbReference type="InterPro" id="IPR012338">
    <property type="entry name" value="Beta-lactam/transpept-like"/>
</dbReference>